<feature type="compositionally biased region" description="Polar residues" evidence="2">
    <location>
        <begin position="243"/>
        <end position="253"/>
    </location>
</feature>
<dbReference type="PROSITE" id="PS50026">
    <property type="entry name" value="EGF_3"/>
    <property type="match status" value="1"/>
</dbReference>
<feature type="transmembrane region" description="Helical" evidence="3">
    <location>
        <begin position="542"/>
        <end position="567"/>
    </location>
</feature>
<dbReference type="PANTHER" id="PTHR17178:SF0">
    <property type="entry name" value="SERGLYCIN"/>
    <property type="match status" value="1"/>
</dbReference>
<evidence type="ECO:0000313" key="5">
    <source>
        <dbReference type="EMBL" id="KIW07749.1"/>
    </source>
</evidence>
<feature type="compositionally biased region" description="Polar residues" evidence="2">
    <location>
        <begin position="198"/>
        <end position="211"/>
    </location>
</feature>
<keyword evidence="3" id="KW-1133">Transmembrane helix</keyword>
<proteinExistence type="predicted"/>
<dbReference type="PROSITE" id="PS00022">
    <property type="entry name" value="EGF_1"/>
    <property type="match status" value="1"/>
</dbReference>
<dbReference type="EMBL" id="KN847532">
    <property type="protein sequence ID" value="KIW07748.1"/>
    <property type="molecule type" value="Genomic_DNA"/>
</dbReference>
<dbReference type="CDD" id="cd00054">
    <property type="entry name" value="EGF_CA"/>
    <property type="match status" value="1"/>
</dbReference>
<keyword evidence="3" id="KW-0472">Membrane</keyword>
<feature type="compositionally biased region" description="Polar residues" evidence="2">
    <location>
        <begin position="61"/>
        <end position="72"/>
    </location>
</feature>
<dbReference type="OrthoDB" id="283575at2759"/>
<feature type="region of interest" description="Disordered" evidence="2">
    <location>
        <begin position="357"/>
        <end position="419"/>
    </location>
</feature>
<name>A0A0D2B917_9PEZI</name>
<reference evidence="5 6" key="1">
    <citation type="submission" date="2015-01" db="EMBL/GenBank/DDBJ databases">
        <title>The Genome Sequence of Ochroconis gallopava CBS43764.</title>
        <authorList>
            <consortium name="The Broad Institute Genomics Platform"/>
            <person name="Cuomo C."/>
            <person name="de Hoog S."/>
            <person name="Gorbushina A."/>
            <person name="Stielow B."/>
            <person name="Teixiera M."/>
            <person name="Abouelleil A."/>
            <person name="Chapman S.B."/>
            <person name="Priest M."/>
            <person name="Young S.K."/>
            <person name="Wortman J."/>
            <person name="Nusbaum C."/>
            <person name="Birren B."/>
        </authorList>
    </citation>
    <scope>NUCLEOTIDE SEQUENCE [LARGE SCALE GENOMIC DNA]</scope>
    <source>
        <strain evidence="5 6">CBS 43764</strain>
    </source>
</reference>
<feature type="compositionally biased region" description="Basic and acidic residues" evidence="2">
    <location>
        <begin position="393"/>
        <end position="404"/>
    </location>
</feature>
<keyword evidence="1" id="KW-1015">Disulfide bond</keyword>
<dbReference type="PROSITE" id="PS01186">
    <property type="entry name" value="EGF_2"/>
    <property type="match status" value="1"/>
</dbReference>
<comment type="caution">
    <text evidence="1">Lacks conserved residue(s) required for the propagation of feature annotation.</text>
</comment>
<evidence type="ECO:0000313" key="6">
    <source>
        <dbReference type="Proteomes" id="UP000053259"/>
    </source>
</evidence>
<dbReference type="STRING" id="253628.A0A0D2B917"/>
<feature type="compositionally biased region" description="Polar residues" evidence="2">
    <location>
        <begin position="159"/>
        <end position="188"/>
    </location>
</feature>
<evidence type="ECO:0000259" key="4">
    <source>
        <dbReference type="PROSITE" id="PS50026"/>
    </source>
</evidence>
<feature type="compositionally biased region" description="Low complexity" evidence="2">
    <location>
        <begin position="7"/>
        <end position="19"/>
    </location>
</feature>
<feature type="region of interest" description="Disordered" evidence="2">
    <location>
        <begin position="732"/>
        <end position="765"/>
    </location>
</feature>
<keyword evidence="6" id="KW-1185">Reference proteome</keyword>
<dbReference type="HOGENOM" id="CLU_009769_0_0_1"/>
<dbReference type="Proteomes" id="UP000053259">
    <property type="component" value="Unassembled WGS sequence"/>
</dbReference>
<evidence type="ECO:0000256" key="1">
    <source>
        <dbReference type="PROSITE-ProRule" id="PRU00076"/>
    </source>
</evidence>
<sequence>MSFSPQRARAGNASAAGSGRDIEDAQQGSVTAARERLRAIQAVRAQATKDEQSPRSGDRLIQQTSSPPSRQPAQAFPYSPMSPQRTYDQDYDYQEPASDASWPLPASRYNPAANTASSARRSRDSGVLPDPNARSFYEAGSQEFPPETLQLPQPAFNRGQESYGVSDQYSSVTSPSAPPRTLSSTSIGSLGIPDFPLPTSQYQNARRSQNFPPQSRSRRGPSSFYSQLSGPFGVSPIPEESNSRTTNSYASSNVIPSAQMKEFFLDETPSDEDDGSSAEFNWSKDMEKNQQSSPGLVRQASLGRLQKPALTTIRSGENLRPPVATPVLPKEVPGSKMMRTSQVASILDGESVLLDASSTEQSRRPSFGNVDLSEPFNPNENTKQGFGRLGSLRKNEKGLADRRQSKLGASSDGRTARRPANIDVQAIRDAEARASLTSLPDLIRRATRLAANLDRGKTASRLGMDWMTNDDERPVAYRPSEGSSLGGMLASFPPPATMPRDPTPSDQDTAEELYKNLNVKRKRAQVPDRRGRRQICGMSRRAFIAIVLFVFFLVAAAVILPVFLILLPNKNKSTSSATVPVSTALQTCQKNHPCSNGGAVVINLDQSCGCICTNGFTGAQCTVQSNSGCTTISATNTDKATVGTDVPDLITAAQQKFSIPLDATALSSAFAVNNMTCTTENAIVTFQDASNKRRELPYAIGHKVFAQRSKMYHGRSGDLDIAISSTVDIETAPPTGTATSSTSAASAIPTAAPTTTQATSTTSAPTMGANSTTIQFAKVGVLFVLQDSRELAVAVSAQETLYQFLQEAAKGASSMPMNNITLGSGYFIDLTYYSVTLRNSTKYGIGVNFNGTATGFNNAKRATSVSLLTHFLF</sequence>
<dbReference type="InterPro" id="IPR000742">
    <property type="entry name" value="EGF"/>
</dbReference>
<feature type="compositionally biased region" description="Low complexity" evidence="2">
    <location>
        <begin position="212"/>
        <end position="223"/>
    </location>
</feature>
<feature type="domain" description="EGF-like" evidence="4">
    <location>
        <begin position="584"/>
        <end position="622"/>
    </location>
</feature>
<organism evidence="5 6">
    <name type="scientific">Verruconis gallopava</name>
    <dbReference type="NCBI Taxonomy" id="253628"/>
    <lineage>
        <taxon>Eukaryota</taxon>
        <taxon>Fungi</taxon>
        <taxon>Dikarya</taxon>
        <taxon>Ascomycota</taxon>
        <taxon>Pezizomycotina</taxon>
        <taxon>Dothideomycetes</taxon>
        <taxon>Pleosporomycetidae</taxon>
        <taxon>Venturiales</taxon>
        <taxon>Sympoventuriaceae</taxon>
        <taxon>Verruconis</taxon>
    </lineage>
</organism>
<dbReference type="VEuPathDB" id="FungiDB:PV09_01678"/>
<dbReference type="GeneID" id="27309651"/>
<feature type="compositionally biased region" description="Basic and acidic residues" evidence="2">
    <location>
        <begin position="47"/>
        <end position="58"/>
    </location>
</feature>
<dbReference type="AlphaFoldDB" id="A0A0D2B917"/>
<keyword evidence="1" id="KW-0245">EGF-like domain</keyword>
<keyword evidence="3" id="KW-0812">Transmembrane</keyword>
<accession>A0A0D2B917</accession>
<dbReference type="RefSeq" id="XP_016217617.1">
    <property type="nucleotide sequence ID" value="XM_016354605.1"/>
</dbReference>
<feature type="region of interest" description="Disordered" evidence="2">
    <location>
        <begin position="267"/>
        <end position="295"/>
    </location>
</feature>
<evidence type="ECO:0000256" key="2">
    <source>
        <dbReference type="SAM" id="MobiDB-lite"/>
    </source>
</evidence>
<feature type="region of interest" description="Disordered" evidence="2">
    <location>
        <begin position="1"/>
        <end position="253"/>
    </location>
</feature>
<gene>
    <name evidence="5" type="ORF">PV09_01678</name>
</gene>
<protein>
    <recommendedName>
        <fullName evidence="4">EGF-like domain-containing protein</fullName>
    </recommendedName>
</protein>
<evidence type="ECO:0000256" key="3">
    <source>
        <dbReference type="SAM" id="Phobius"/>
    </source>
</evidence>
<feature type="disulfide bond" evidence="1">
    <location>
        <begin position="612"/>
        <end position="621"/>
    </location>
</feature>
<dbReference type="PANTHER" id="PTHR17178">
    <property type="entry name" value="SECRETORY GRANULE PROTEOGLYCAN CORE PROTEIN"/>
    <property type="match status" value="1"/>
</dbReference>
<dbReference type="RefSeq" id="XP_016217618.1">
    <property type="nucleotide sequence ID" value="XM_016354606.1"/>
</dbReference>
<dbReference type="EMBL" id="KN847532">
    <property type="protein sequence ID" value="KIW07749.1"/>
    <property type="molecule type" value="Genomic_DNA"/>
</dbReference>